<evidence type="ECO:0000313" key="3">
    <source>
        <dbReference type="Proteomes" id="UP001055712"/>
    </source>
</evidence>
<dbReference type="Pfam" id="PF04081">
    <property type="entry name" value="DNA_pol_delta_4"/>
    <property type="match status" value="1"/>
</dbReference>
<organism evidence="2 3">
    <name type="scientific">Chlorella vulgaris</name>
    <name type="common">Green alga</name>
    <dbReference type="NCBI Taxonomy" id="3077"/>
    <lineage>
        <taxon>Eukaryota</taxon>
        <taxon>Viridiplantae</taxon>
        <taxon>Chlorophyta</taxon>
        <taxon>core chlorophytes</taxon>
        <taxon>Trebouxiophyceae</taxon>
        <taxon>Chlorellales</taxon>
        <taxon>Chlorellaceae</taxon>
        <taxon>Chlorella clade</taxon>
        <taxon>Chlorella</taxon>
    </lineage>
</organism>
<evidence type="ECO:0008006" key="4">
    <source>
        <dbReference type="Google" id="ProtNLM"/>
    </source>
</evidence>
<dbReference type="PANTHER" id="PTHR14303">
    <property type="entry name" value="DNA POLYMERASE DELTA SUBUNIT 4"/>
    <property type="match status" value="1"/>
</dbReference>
<feature type="compositionally biased region" description="Low complexity" evidence="1">
    <location>
        <begin position="1"/>
        <end position="22"/>
    </location>
</feature>
<dbReference type="EMBL" id="SIDB01000002">
    <property type="protein sequence ID" value="KAI3436279.1"/>
    <property type="molecule type" value="Genomic_DNA"/>
</dbReference>
<dbReference type="OrthoDB" id="337486at2759"/>
<dbReference type="GO" id="GO:0000731">
    <property type="term" value="P:DNA synthesis involved in DNA repair"/>
    <property type="evidence" value="ECO:0007669"/>
    <property type="project" value="InterPro"/>
</dbReference>
<dbReference type="PANTHER" id="PTHR14303:SF0">
    <property type="entry name" value="DNA POLYMERASE DELTA SUBUNIT 4"/>
    <property type="match status" value="1"/>
</dbReference>
<gene>
    <name evidence="2" type="ORF">D9Q98_002332</name>
</gene>
<proteinExistence type="predicted"/>
<dbReference type="GO" id="GO:0043625">
    <property type="term" value="C:delta DNA polymerase complex"/>
    <property type="evidence" value="ECO:0007669"/>
    <property type="project" value="TreeGrafter"/>
</dbReference>
<protein>
    <recommendedName>
        <fullName evidence="4">DNA polymerase delta subunit 4</fullName>
    </recommendedName>
</protein>
<dbReference type="InterPro" id="IPR007218">
    <property type="entry name" value="DNA_pol_delta_4"/>
</dbReference>
<accession>A0A9D4TWA1</accession>
<reference evidence="2" key="1">
    <citation type="journal article" date="2019" name="Plant J.">
        <title>Chlorella vulgaris genome assembly and annotation reveals the molecular basis for metabolic acclimation to high light conditions.</title>
        <authorList>
            <person name="Cecchin M."/>
            <person name="Marcolungo L."/>
            <person name="Rossato M."/>
            <person name="Girolomoni L."/>
            <person name="Cosentino E."/>
            <person name="Cuine S."/>
            <person name="Li-Beisson Y."/>
            <person name="Delledonne M."/>
            <person name="Ballottari M."/>
        </authorList>
    </citation>
    <scope>NUCLEOTIDE SEQUENCE</scope>
    <source>
        <strain evidence="2">211/11P</strain>
    </source>
</reference>
<keyword evidence="3" id="KW-1185">Reference proteome</keyword>
<evidence type="ECO:0000313" key="2">
    <source>
        <dbReference type="EMBL" id="KAI3436279.1"/>
    </source>
</evidence>
<sequence>MPAAAAVAAAPPQASATAGAEQEAADEAALRQFDLDVRFGPCKGISRMDRWDRAVKLGLNPPPEVQQLVQKHGLNSLFNKDLFCEEKPF</sequence>
<reference evidence="2" key="2">
    <citation type="submission" date="2020-11" db="EMBL/GenBank/DDBJ databases">
        <authorList>
            <person name="Cecchin M."/>
            <person name="Marcolungo L."/>
            <person name="Rossato M."/>
            <person name="Girolomoni L."/>
            <person name="Cosentino E."/>
            <person name="Cuine S."/>
            <person name="Li-Beisson Y."/>
            <person name="Delledonne M."/>
            <person name="Ballottari M."/>
        </authorList>
    </citation>
    <scope>NUCLEOTIDE SEQUENCE</scope>
    <source>
        <strain evidence="2">211/11P</strain>
        <tissue evidence="2">Whole cell</tissue>
    </source>
</reference>
<comment type="caution">
    <text evidence="2">The sequence shown here is derived from an EMBL/GenBank/DDBJ whole genome shotgun (WGS) entry which is preliminary data.</text>
</comment>
<dbReference type="AlphaFoldDB" id="A0A9D4TWA1"/>
<dbReference type="GO" id="GO:0006261">
    <property type="term" value="P:DNA-templated DNA replication"/>
    <property type="evidence" value="ECO:0007669"/>
    <property type="project" value="TreeGrafter"/>
</dbReference>
<dbReference type="Proteomes" id="UP001055712">
    <property type="component" value="Unassembled WGS sequence"/>
</dbReference>
<evidence type="ECO:0000256" key="1">
    <source>
        <dbReference type="SAM" id="MobiDB-lite"/>
    </source>
</evidence>
<dbReference type="GO" id="GO:0003887">
    <property type="term" value="F:DNA-directed DNA polymerase activity"/>
    <property type="evidence" value="ECO:0007669"/>
    <property type="project" value="TreeGrafter"/>
</dbReference>
<name>A0A9D4TWA1_CHLVU</name>
<feature type="region of interest" description="Disordered" evidence="1">
    <location>
        <begin position="1"/>
        <end position="23"/>
    </location>
</feature>